<comment type="function">
    <text evidence="8 15">Functions in the N-end rule pathway of protein degradation where it conjugates Leu, Phe and, less efficiently, Met from aminoacyl-tRNAs to the N-termini of proteins containing an N-terminal arginine or lysine.</text>
</comment>
<dbReference type="SUPFAM" id="SSF55729">
    <property type="entry name" value="Acyl-CoA N-acyltransferases (Nat)"/>
    <property type="match status" value="1"/>
</dbReference>
<name>A0A1P8UHV3_9GAMM</name>
<keyword evidence="4 15" id="KW-0012">Acyltransferase</keyword>
<protein>
    <recommendedName>
        <fullName evidence="11 15">Leucyl/phenylalanyl-tRNA--protein transferase</fullName>
        <ecNumber evidence="10 15">2.3.2.6</ecNumber>
    </recommendedName>
    <alternativeName>
        <fullName evidence="12 15">L/F-transferase</fullName>
    </alternativeName>
    <alternativeName>
        <fullName evidence="13 15">Leucyltransferase</fullName>
    </alternativeName>
    <alternativeName>
        <fullName evidence="14 15">Phenyalanyltransferase</fullName>
    </alternativeName>
</protein>
<dbReference type="PANTHER" id="PTHR30098">
    <property type="entry name" value="LEUCYL/PHENYLALANYL-TRNA--PROTEIN TRANSFERASE"/>
    <property type="match status" value="1"/>
</dbReference>
<evidence type="ECO:0000256" key="12">
    <source>
        <dbReference type="ARBA" id="ARBA00077136"/>
    </source>
</evidence>
<dbReference type="GO" id="GO:0030163">
    <property type="term" value="P:protein catabolic process"/>
    <property type="evidence" value="ECO:0007669"/>
    <property type="project" value="UniProtKB-UniRule"/>
</dbReference>
<evidence type="ECO:0000313" key="16">
    <source>
        <dbReference type="EMBL" id="APZ43423.1"/>
    </source>
</evidence>
<evidence type="ECO:0000256" key="6">
    <source>
        <dbReference type="ARBA" id="ARBA00050652"/>
    </source>
</evidence>
<comment type="similarity">
    <text evidence="9 15">Belongs to the L/F-transferase family.</text>
</comment>
<proteinExistence type="inferred from homology"/>
<dbReference type="Gene3D" id="3.40.630.70">
    <property type="entry name" value="Leucyl/phenylalanyl-tRNA-protein transferase, C-terminal domain"/>
    <property type="match status" value="1"/>
</dbReference>
<evidence type="ECO:0000256" key="5">
    <source>
        <dbReference type="ARBA" id="ARBA00050607"/>
    </source>
</evidence>
<dbReference type="Proteomes" id="UP000243807">
    <property type="component" value="Chromosome"/>
</dbReference>
<evidence type="ECO:0000256" key="13">
    <source>
        <dbReference type="ARBA" id="ARBA00077165"/>
    </source>
</evidence>
<dbReference type="Gene3D" id="3.30.70.3550">
    <property type="entry name" value="Leucyl/phenylalanyl-tRNA-protein transferase, N-terminal domain"/>
    <property type="match status" value="1"/>
</dbReference>
<evidence type="ECO:0000256" key="9">
    <source>
        <dbReference type="ARBA" id="ARBA00061535"/>
    </source>
</evidence>
<evidence type="ECO:0000256" key="4">
    <source>
        <dbReference type="ARBA" id="ARBA00023315"/>
    </source>
</evidence>
<evidence type="ECO:0000256" key="2">
    <source>
        <dbReference type="ARBA" id="ARBA00022490"/>
    </source>
</evidence>
<accession>A0A1P8UHV3</accession>
<keyword evidence="17" id="KW-1185">Reference proteome</keyword>
<comment type="catalytic activity">
    <reaction evidence="5 15">
        <text>L-phenylalanyl-tRNA(Phe) + an N-terminal L-alpha-aminoacyl-[protein] = an N-terminal L-phenylalanyl-L-alpha-aminoacyl-[protein] + tRNA(Phe)</text>
        <dbReference type="Rhea" id="RHEA:43632"/>
        <dbReference type="Rhea" id="RHEA-COMP:9668"/>
        <dbReference type="Rhea" id="RHEA-COMP:9699"/>
        <dbReference type="Rhea" id="RHEA-COMP:10636"/>
        <dbReference type="Rhea" id="RHEA-COMP:10637"/>
        <dbReference type="ChEBI" id="CHEBI:78442"/>
        <dbReference type="ChEBI" id="CHEBI:78531"/>
        <dbReference type="ChEBI" id="CHEBI:78597"/>
        <dbReference type="ChEBI" id="CHEBI:83561"/>
        <dbReference type="EC" id="2.3.2.6"/>
    </reaction>
</comment>
<dbReference type="STRING" id="1765967.BW247_10245"/>
<dbReference type="EMBL" id="CP019434">
    <property type="protein sequence ID" value="APZ43423.1"/>
    <property type="molecule type" value="Genomic_DNA"/>
</dbReference>
<evidence type="ECO:0000313" key="17">
    <source>
        <dbReference type="Proteomes" id="UP000243807"/>
    </source>
</evidence>
<dbReference type="Pfam" id="PF03588">
    <property type="entry name" value="Leu_Phe_trans"/>
    <property type="match status" value="1"/>
</dbReference>
<dbReference type="RefSeq" id="WP_076837064.1">
    <property type="nucleotide sequence ID" value="NZ_CP019434.1"/>
</dbReference>
<keyword evidence="2 15" id="KW-0963">Cytoplasm</keyword>
<reference evidence="16 17" key="1">
    <citation type="submission" date="2017-01" db="EMBL/GenBank/DDBJ databases">
        <title>Draft sequence of Acidihalobacter ferrooxidans strain DSM 14175 (strain V8).</title>
        <authorList>
            <person name="Khaleque H.N."/>
            <person name="Ramsay J.P."/>
            <person name="Murphy R.J.T."/>
            <person name="Kaksonen A.H."/>
            <person name="Boxall N.J."/>
            <person name="Watkin E.L.J."/>
        </authorList>
    </citation>
    <scope>NUCLEOTIDE SEQUENCE [LARGE SCALE GENOMIC DNA]</scope>
    <source>
        <strain evidence="16 17">V8</strain>
    </source>
</reference>
<dbReference type="InterPro" id="IPR016181">
    <property type="entry name" value="Acyl_CoA_acyltransferase"/>
</dbReference>
<evidence type="ECO:0000256" key="14">
    <source>
        <dbReference type="ARBA" id="ARBA00083640"/>
    </source>
</evidence>
<organism evidence="16 17">
    <name type="scientific">Acidihalobacter ferrooxydans</name>
    <dbReference type="NCBI Taxonomy" id="1765967"/>
    <lineage>
        <taxon>Bacteria</taxon>
        <taxon>Pseudomonadati</taxon>
        <taxon>Pseudomonadota</taxon>
        <taxon>Gammaproteobacteria</taxon>
        <taxon>Chromatiales</taxon>
        <taxon>Ectothiorhodospiraceae</taxon>
        <taxon>Acidihalobacter</taxon>
    </lineage>
</organism>
<dbReference type="FunFam" id="3.30.70.3550:FF:000001">
    <property type="entry name" value="Leucyl/phenylalanyl-tRNA--protein transferase"/>
    <property type="match status" value="1"/>
</dbReference>
<gene>
    <name evidence="15" type="primary">aat</name>
    <name evidence="16" type="ORF">BW247_10245</name>
</gene>
<sequence>MPTLPWLDPRTPDQAFPPVEHALREPNGLLAVAGDLHPQRLLAAYRHGIFPWYEDGQPILWWSPDPRAVLFADEFRLHRSLRKRLRNSGMRVTLDTQFRAVMQACGAPRDGQNGTWITPDMLTAYDTLHRLGYAHCAETWDRDGHLVGGLYGLAIGRVFFGESMFSRVADASKIALATLVCQLQNWGFEMIDCQQATGHLMRFGAREIPRAEFVQRLQRDCAREHLPGPWQLQEHLHVDQWNPLAARR</sequence>
<comment type="subcellular location">
    <subcellularLocation>
        <location evidence="1 15">Cytoplasm</location>
    </subcellularLocation>
</comment>
<comment type="catalytic activity">
    <reaction evidence="7 15">
        <text>N-terminal L-lysyl-[protein] + L-leucyl-tRNA(Leu) = N-terminal L-leucyl-L-lysyl-[protein] + tRNA(Leu) + H(+)</text>
        <dbReference type="Rhea" id="RHEA:12340"/>
        <dbReference type="Rhea" id="RHEA-COMP:9613"/>
        <dbReference type="Rhea" id="RHEA-COMP:9622"/>
        <dbReference type="Rhea" id="RHEA-COMP:12670"/>
        <dbReference type="Rhea" id="RHEA-COMP:12671"/>
        <dbReference type="ChEBI" id="CHEBI:15378"/>
        <dbReference type="ChEBI" id="CHEBI:65249"/>
        <dbReference type="ChEBI" id="CHEBI:78442"/>
        <dbReference type="ChEBI" id="CHEBI:78494"/>
        <dbReference type="ChEBI" id="CHEBI:133043"/>
        <dbReference type="EC" id="2.3.2.6"/>
    </reaction>
</comment>
<dbReference type="OrthoDB" id="9790282at2"/>
<evidence type="ECO:0000256" key="7">
    <source>
        <dbReference type="ARBA" id="ARBA00051538"/>
    </source>
</evidence>
<evidence type="ECO:0000256" key="10">
    <source>
        <dbReference type="ARBA" id="ARBA00066767"/>
    </source>
</evidence>
<evidence type="ECO:0000256" key="8">
    <source>
        <dbReference type="ARBA" id="ARBA00054043"/>
    </source>
</evidence>
<dbReference type="InterPro" id="IPR004616">
    <property type="entry name" value="Leu/Phe-tRNA_Trfase"/>
</dbReference>
<keyword evidence="3 15" id="KW-0808">Transferase</keyword>
<dbReference type="GO" id="GO:0005737">
    <property type="term" value="C:cytoplasm"/>
    <property type="evidence" value="ECO:0007669"/>
    <property type="project" value="UniProtKB-SubCell"/>
</dbReference>
<comment type="catalytic activity">
    <reaction evidence="6 15">
        <text>N-terminal L-arginyl-[protein] + L-leucyl-tRNA(Leu) = N-terminal L-leucyl-L-arginyl-[protein] + tRNA(Leu) + H(+)</text>
        <dbReference type="Rhea" id="RHEA:50416"/>
        <dbReference type="Rhea" id="RHEA-COMP:9613"/>
        <dbReference type="Rhea" id="RHEA-COMP:9622"/>
        <dbReference type="Rhea" id="RHEA-COMP:12672"/>
        <dbReference type="Rhea" id="RHEA-COMP:12673"/>
        <dbReference type="ChEBI" id="CHEBI:15378"/>
        <dbReference type="ChEBI" id="CHEBI:64719"/>
        <dbReference type="ChEBI" id="CHEBI:78442"/>
        <dbReference type="ChEBI" id="CHEBI:78494"/>
        <dbReference type="ChEBI" id="CHEBI:133044"/>
        <dbReference type="EC" id="2.3.2.6"/>
    </reaction>
</comment>
<evidence type="ECO:0000256" key="3">
    <source>
        <dbReference type="ARBA" id="ARBA00022679"/>
    </source>
</evidence>
<dbReference type="PANTHER" id="PTHR30098:SF2">
    <property type="entry name" value="LEUCYL_PHENYLALANYL-TRNA--PROTEIN TRANSFERASE"/>
    <property type="match status" value="1"/>
</dbReference>
<dbReference type="HAMAP" id="MF_00688">
    <property type="entry name" value="Leu_Phe_trans"/>
    <property type="match status" value="1"/>
</dbReference>
<dbReference type="GO" id="GO:0008914">
    <property type="term" value="F:leucyl-tRNA--protein transferase activity"/>
    <property type="evidence" value="ECO:0007669"/>
    <property type="project" value="UniProtKB-UniRule"/>
</dbReference>
<dbReference type="KEGG" id="afy:BW247_10245"/>
<evidence type="ECO:0000256" key="1">
    <source>
        <dbReference type="ARBA" id="ARBA00004496"/>
    </source>
</evidence>
<dbReference type="InterPro" id="IPR042221">
    <property type="entry name" value="Leu/Phe-tRNA_Trfase_N"/>
</dbReference>
<dbReference type="InterPro" id="IPR042203">
    <property type="entry name" value="Leu/Phe-tRNA_Trfase_C"/>
</dbReference>
<dbReference type="AlphaFoldDB" id="A0A1P8UHV3"/>
<evidence type="ECO:0000256" key="11">
    <source>
        <dbReference type="ARBA" id="ARBA00074372"/>
    </source>
</evidence>
<evidence type="ECO:0000256" key="15">
    <source>
        <dbReference type="HAMAP-Rule" id="MF_00688"/>
    </source>
</evidence>
<dbReference type="EC" id="2.3.2.6" evidence="10 15"/>
<dbReference type="NCBIfam" id="TIGR00667">
    <property type="entry name" value="aat"/>
    <property type="match status" value="1"/>
</dbReference>